<keyword evidence="2" id="KW-1185">Reference proteome</keyword>
<evidence type="ECO:0000313" key="1">
    <source>
        <dbReference type="EMBL" id="MFE9597251.1"/>
    </source>
</evidence>
<dbReference type="Proteomes" id="UP001601303">
    <property type="component" value="Unassembled WGS sequence"/>
</dbReference>
<name>A0ABW6LTL3_9ACTN</name>
<proteinExistence type="predicted"/>
<gene>
    <name evidence="1" type="ORF">ACFYNQ_01590</name>
</gene>
<comment type="caution">
    <text evidence="1">The sequence shown here is derived from an EMBL/GenBank/DDBJ whole genome shotgun (WGS) entry which is preliminary data.</text>
</comment>
<dbReference type="RefSeq" id="WP_388101749.1">
    <property type="nucleotide sequence ID" value="NZ_JBIAHM010000001.1"/>
</dbReference>
<dbReference type="EMBL" id="JBIAHM010000001">
    <property type="protein sequence ID" value="MFE9597251.1"/>
    <property type="molecule type" value="Genomic_DNA"/>
</dbReference>
<organism evidence="1 2">
    <name type="scientific">Streptomyces hokutonensis</name>
    <dbReference type="NCBI Taxonomy" id="1306990"/>
    <lineage>
        <taxon>Bacteria</taxon>
        <taxon>Bacillati</taxon>
        <taxon>Actinomycetota</taxon>
        <taxon>Actinomycetes</taxon>
        <taxon>Kitasatosporales</taxon>
        <taxon>Streptomycetaceae</taxon>
        <taxon>Streptomyces</taxon>
    </lineage>
</organism>
<sequence length="89" mass="9200">MWAVPSGVVRAAGAVVGRFNPVVKDMATMFGWFDTGRCVADPRCQEQLFGPVPTAEDALAALRPARTCDAQVVGPNPTGGSVANPGSDL</sequence>
<accession>A0ABW6LTL3</accession>
<protein>
    <submittedName>
        <fullName evidence="1">Uncharacterized protein</fullName>
    </submittedName>
</protein>
<reference evidence="1 2" key="1">
    <citation type="submission" date="2024-10" db="EMBL/GenBank/DDBJ databases">
        <title>The Natural Products Discovery Center: Release of the First 8490 Sequenced Strains for Exploring Actinobacteria Biosynthetic Diversity.</title>
        <authorList>
            <person name="Kalkreuter E."/>
            <person name="Kautsar S.A."/>
            <person name="Yang D."/>
            <person name="Bader C.D."/>
            <person name="Teijaro C.N."/>
            <person name="Fluegel L."/>
            <person name="Davis C.M."/>
            <person name="Simpson J.R."/>
            <person name="Lauterbach L."/>
            <person name="Steele A.D."/>
            <person name="Gui C."/>
            <person name="Meng S."/>
            <person name="Li G."/>
            <person name="Viehrig K."/>
            <person name="Ye F."/>
            <person name="Su P."/>
            <person name="Kiefer A.F."/>
            <person name="Nichols A."/>
            <person name="Cepeda A.J."/>
            <person name="Yan W."/>
            <person name="Fan B."/>
            <person name="Jiang Y."/>
            <person name="Adhikari A."/>
            <person name="Zheng C.-J."/>
            <person name="Schuster L."/>
            <person name="Cowan T.M."/>
            <person name="Smanski M.J."/>
            <person name="Chevrette M.G."/>
            <person name="De Carvalho L.P.S."/>
            <person name="Shen B."/>
        </authorList>
    </citation>
    <scope>NUCLEOTIDE SEQUENCE [LARGE SCALE GENOMIC DNA]</scope>
    <source>
        <strain evidence="1 2">NPDC006488</strain>
    </source>
</reference>
<evidence type="ECO:0000313" key="2">
    <source>
        <dbReference type="Proteomes" id="UP001601303"/>
    </source>
</evidence>